<dbReference type="Proteomes" id="UP000696294">
    <property type="component" value="Unassembled WGS sequence"/>
</dbReference>
<accession>A0ABX1B4T9</accession>
<keyword evidence="3" id="KW-1185">Reference proteome</keyword>
<organism evidence="2 3">
    <name type="scientific">Nonomuraea composti</name>
    <dbReference type="NCBI Taxonomy" id="2720023"/>
    <lineage>
        <taxon>Bacteria</taxon>
        <taxon>Bacillati</taxon>
        <taxon>Actinomycetota</taxon>
        <taxon>Actinomycetes</taxon>
        <taxon>Streptosporangiales</taxon>
        <taxon>Streptosporangiaceae</taxon>
        <taxon>Nonomuraea</taxon>
    </lineage>
</organism>
<dbReference type="EMBL" id="JAATEP010000019">
    <property type="protein sequence ID" value="NJP92844.1"/>
    <property type="molecule type" value="Genomic_DNA"/>
</dbReference>
<feature type="compositionally biased region" description="Low complexity" evidence="1">
    <location>
        <begin position="54"/>
        <end position="71"/>
    </location>
</feature>
<dbReference type="RefSeq" id="WP_168012434.1">
    <property type="nucleotide sequence ID" value="NZ_JAATEP010000019.1"/>
</dbReference>
<evidence type="ECO:0000256" key="1">
    <source>
        <dbReference type="SAM" id="MobiDB-lite"/>
    </source>
</evidence>
<name>A0ABX1B4T9_9ACTN</name>
<protein>
    <submittedName>
        <fullName evidence="2">Uncharacterized protein</fullName>
    </submittedName>
</protein>
<sequence length="71" mass="7689">MLRGTGDGAGIDGRKITVRMLMRRQTSGPPEFLDATEWKEPFPDLLRVAPAPKPTARAPSPTPTPTTWSSA</sequence>
<proteinExistence type="predicted"/>
<evidence type="ECO:0000313" key="3">
    <source>
        <dbReference type="Proteomes" id="UP000696294"/>
    </source>
</evidence>
<evidence type="ECO:0000313" key="2">
    <source>
        <dbReference type="EMBL" id="NJP92844.1"/>
    </source>
</evidence>
<comment type="caution">
    <text evidence="2">The sequence shown here is derived from an EMBL/GenBank/DDBJ whole genome shotgun (WGS) entry which is preliminary data.</text>
</comment>
<reference evidence="2 3" key="1">
    <citation type="submission" date="2020-03" db="EMBL/GenBank/DDBJ databases">
        <title>WGS of actinomycetes isolated from Thailand.</title>
        <authorList>
            <person name="Thawai C."/>
        </authorList>
    </citation>
    <scope>NUCLEOTIDE SEQUENCE [LARGE SCALE GENOMIC DNA]</scope>
    <source>
        <strain evidence="2 3">FMUSA5-5</strain>
    </source>
</reference>
<gene>
    <name evidence="2" type="ORF">HCN51_25865</name>
</gene>
<feature type="region of interest" description="Disordered" evidence="1">
    <location>
        <begin position="47"/>
        <end position="71"/>
    </location>
</feature>